<dbReference type="AlphaFoldDB" id="A0A090LA16"/>
<name>A0A090LA16_STRRB</name>
<evidence type="ECO:0000259" key="1">
    <source>
        <dbReference type="Pfam" id="PF24100"/>
    </source>
</evidence>
<protein>
    <submittedName>
        <fullName evidence="2 4">CAP domain-containing protein</fullName>
    </submittedName>
</protein>
<proteinExistence type="predicted"/>
<gene>
    <name evidence="2 4 5" type="ORF">SRAE_2000125000</name>
</gene>
<accession>A0A090LA16</accession>
<evidence type="ECO:0000313" key="3">
    <source>
        <dbReference type="Proteomes" id="UP000035682"/>
    </source>
</evidence>
<dbReference type="GeneID" id="36378946"/>
<dbReference type="WBParaSite" id="SRAE_2000125000.1">
    <property type="protein sequence ID" value="SRAE_2000125000.1"/>
    <property type="gene ID" value="WBGene00261452"/>
</dbReference>
<reference evidence="4" key="2">
    <citation type="submission" date="2020-12" db="UniProtKB">
        <authorList>
            <consortium name="WormBaseParasite"/>
        </authorList>
    </citation>
    <scope>IDENTIFICATION</scope>
</reference>
<evidence type="ECO:0000313" key="5">
    <source>
        <dbReference type="WormBase" id="SRAE_2000125000"/>
    </source>
</evidence>
<organism evidence="2">
    <name type="scientific">Strongyloides ratti</name>
    <name type="common">Parasitic roundworm</name>
    <dbReference type="NCBI Taxonomy" id="34506"/>
    <lineage>
        <taxon>Eukaryota</taxon>
        <taxon>Metazoa</taxon>
        <taxon>Ecdysozoa</taxon>
        <taxon>Nematoda</taxon>
        <taxon>Chromadorea</taxon>
        <taxon>Rhabditida</taxon>
        <taxon>Tylenchina</taxon>
        <taxon>Panagrolaimomorpha</taxon>
        <taxon>Strongyloidoidea</taxon>
        <taxon>Strongyloididae</taxon>
        <taxon>Strongyloides</taxon>
    </lineage>
</organism>
<feature type="domain" description="DUF7381" evidence="1">
    <location>
        <begin position="20"/>
        <end position="139"/>
    </location>
</feature>
<dbReference type="Proteomes" id="UP000035682">
    <property type="component" value="Unplaced"/>
</dbReference>
<evidence type="ECO:0000313" key="2">
    <source>
        <dbReference type="EMBL" id="CEF66582.1"/>
    </source>
</evidence>
<dbReference type="InterPro" id="IPR055805">
    <property type="entry name" value="DUF7381"/>
</dbReference>
<keyword evidence="3" id="KW-1185">Reference proteome</keyword>
<dbReference type="SUPFAM" id="SSF55797">
    <property type="entry name" value="PR-1-like"/>
    <property type="match status" value="1"/>
</dbReference>
<dbReference type="WormBase" id="SRAE_2000125000">
    <property type="protein sequence ID" value="SRP07616"/>
    <property type="gene ID" value="WBGene00261452"/>
</dbReference>
<sequence length="306" mass="36266">MNLIFYYCLLIYFVIRAYDNVYLVIPYEEFKGPRLSSYLYNSLMYNEMKDLMRQVIYEFRNMPINFLLLRKMAIHFENKIIDTHKDKKLIRVSLGSKIKYFTLPATEIPVKLHPFGNKRMFECNKNFFPLFKYASICATTTMKHSKITTQYKLLGKDHFSAGIWNSVWMNCNYKCFSQFKFDVLKLRYLRELSALRKRYGGGLLAQSQDLERIALKRIKENQKLKSVSYNVIYTKNLHEVSTIVNSPFASVVINNLYNDYLKVKGKYHLEKPETKQFRFLLSPTTKSIGIGISHLSNYLYITFIFN</sequence>
<reference evidence="2 3" key="1">
    <citation type="submission" date="2014-09" db="EMBL/GenBank/DDBJ databases">
        <authorList>
            <person name="Martin A.A."/>
        </authorList>
    </citation>
    <scope>NUCLEOTIDE SEQUENCE</scope>
    <source>
        <strain evidence="3">ED321</strain>
        <strain evidence="2">ED321 Heterogonic</strain>
    </source>
</reference>
<dbReference type="Pfam" id="PF24100">
    <property type="entry name" value="DUF7381"/>
    <property type="match status" value="1"/>
</dbReference>
<evidence type="ECO:0000313" key="4">
    <source>
        <dbReference type="WBParaSite" id="SRAE_2000125000.1"/>
    </source>
</evidence>
<dbReference type="InterPro" id="IPR035940">
    <property type="entry name" value="CAP_sf"/>
</dbReference>
<dbReference type="RefSeq" id="XP_024505782.1">
    <property type="nucleotide sequence ID" value="XM_024652179.1"/>
</dbReference>
<dbReference type="EMBL" id="LN609529">
    <property type="protein sequence ID" value="CEF66582.1"/>
    <property type="molecule type" value="Genomic_DNA"/>
</dbReference>
<dbReference type="CTD" id="36378946"/>